<dbReference type="PANTHER" id="PTHR33164">
    <property type="entry name" value="TRANSCRIPTIONAL REGULATOR, MARR FAMILY"/>
    <property type="match status" value="1"/>
</dbReference>
<dbReference type="InterPro" id="IPR036390">
    <property type="entry name" value="WH_DNA-bd_sf"/>
</dbReference>
<evidence type="ECO:0000256" key="2">
    <source>
        <dbReference type="ARBA" id="ARBA00023125"/>
    </source>
</evidence>
<protein>
    <submittedName>
        <fullName evidence="5">MarR family transcriptional regulator</fullName>
    </submittedName>
</protein>
<dbReference type="RefSeq" id="WP_212321980.1">
    <property type="nucleotide sequence ID" value="NZ_AP024463.1"/>
</dbReference>
<gene>
    <name evidence="5" type="ORF">J5A65_11120</name>
</gene>
<reference evidence="5 6" key="1">
    <citation type="submission" date="2021-03" db="EMBL/GenBank/DDBJ databases">
        <title>Human Oral Microbial Genomes.</title>
        <authorList>
            <person name="Johnston C.D."/>
            <person name="Chen T."/>
            <person name="Dewhirst F.E."/>
        </authorList>
    </citation>
    <scope>NUCLEOTIDE SEQUENCE [LARGE SCALE GENOMIC DNA]</scope>
    <source>
        <strain evidence="5 6">DSMZ 100122</strain>
    </source>
</reference>
<dbReference type="PRINTS" id="PR00598">
    <property type="entry name" value="HTHMARR"/>
</dbReference>
<evidence type="ECO:0000256" key="3">
    <source>
        <dbReference type="ARBA" id="ARBA00023163"/>
    </source>
</evidence>
<dbReference type="Pfam" id="PF12802">
    <property type="entry name" value="MarR_2"/>
    <property type="match status" value="1"/>
</dbReference>
<dbReference type="Proteomes" id="UP000678513">
    <property type="component" value="Chromosome"/>
</dbReference>
<dbReference type="PROSITE" id="PS50995">
    <property type="entry name" value="HTH_MARR_2"/>
    <property type="match status" value="1"/>
</dbReference>
<organism evidence="5 6">
    <name type="scientific">Arachnia rubra</name>
    <dbReference type="NCBI Taxonomy" id="1547448"/>
    <lineage>
        <taxon>Bacteria</taxon>
        <taxon>Bacillati</taxon>
        <taxon>Actinomycetota</taxon>
        <taxon>Actinomycetes</taxon>
        <taxon>Propionibacteriales</taxon>
        <taxon>Propionibacteriaceae</taxon>
        <taxon>Arachnia</taxon>
    </lineage>
</organism>
<keyword evidence="2" id="KW-0238">DNA-binding</keyword>
<keyword evidence="3" id="KW-0804">Transcription</keyword>
<keyword evidence="1" id="KW-0805">Transcription regulation</keyword>
<dbReference type="InterPro" id="IPR039422">
    <property type="entry name" value="MarR/SlyA-like"/>
</dbReference>
<evidence type="ECO:0000313" key="5">
    <source>
        <dbReference type="EMBL" id="QUC07477.1"/>
    </source>
</evidence>
<dbReference type="InterPro" id="IPR036388">
    <property type="entry name" value="WH-like_DNA-bd_sf"/>
</dbReference>
<dbReference type="PANTHER" id="PTHR33164:SF57">
    <property type="entry name" value="MARR-FAMILY TRANSCRIPTIONAL REGULATOR"/>
    <property type="match status" value="1"/>
</dbReference>
<name>A0ABX7Y2S8_9ACTN</name>
<dbReference type="SUPFAM" id="SSF46785">
    <property type="entry name" value="Winged helix' DNA-binding domain"/>
    <property type="match status" value="1"/>
</dbReference>
<evidence type="ECO:0000259" key="4">
    <source>
        <dbReference type="PROSITE" id="PS50995"/>
    </source>
</evidence>
<dbReference type="InterPro" id="IPR023187">
    <property type="entry name" value="Tscrpt_reg_MarR-type_CS"/>
</dbReference>
<feature type="domain" description="HTH marR-type" evidence="4">
    <location>
        <begin position="10"/>
        <end position="147"/>
    </location>
</feature>
<dbReference type="Gene3D" id="1.10.10.10">
    <property type="entry name" value="Winged helix-like DNA-binding domain superfamily/Winged helix DNA-binding domain"/>
    <property type="match status" value="1"/>
</dbReference>
<dbReference type="InterPro" id="IPR000835">
    <property type="entry name" value="HTH_MarR-typ"/>
</dbReference>
<dbReference type="SMART" id="SM00347">
    <property type="entry name" value="HTH_MARR"/>
    <property type="match status" value="1"/>
</dbReference>
<evidence type="ECO:0000256" key="1">
    <source>
        <dbReference type="ARBA" id="ARBA00023015"/>
    </source>
</evidence>
<proteinExistence type="predicted"/>
<accession>A0ABX7Y2S8</accession>
<keyword evidence="6" id="KW-1185">Reference proteome</keyword>
<dbReference type="EMBL" id="CP072384">
    <property type="protein sequence ID" value="QUC07477.1"/>
    <property type="molecule type" value="Genomic_DNA"/>
</dbReference>
<evidence type="ECO:0000313" key="6">
    <source>
        <dbReference type="Proteomes" id="UP000678513"/>
    </source>
</evidence>
<dbReference type="PROSITE" id="PS01117">
    <property type="entry name" value="HTH_MARR_1"/>
    <property type="match status" value="1"/>
</dbReference>
<sequence>MKEPAPSHQEHALFEALLHAEVALWNRLEKELWRTANSATLARYLVLRQIDRSAADGGLRVQDIAQRQHTTVGAASRLVDRLVGDGLVVRTPCPRDRRSSRLSLTDKGRQRMENAAGTFESTLCAVLAEFDPGELTVLTQNLLRLVSGAEQRTDVVPAMQGARLEEPLPGGGFVTLTSEIRS</sequence>